<keyword evidence="1" id="KW-1133">Transmembrane helix</keyword>
<sequence>MTLIWIFLLLLFILIGIFKDKNGEYLKRSSIAFIVLSNIAAISIAFISSNRGGAVQVGWIYVEDLPFYFLVSVHGVILGLLLYLFASGRLRE</sequence>
<dbReference type="KEGG" id="bcop:JD108_09675"/>
<protein>
    <submittedName>
        <fullName evidence="2">Uncharacterized protein</fullName>
    </submittedName>
</protein>
<feature type="transmembrane region" description="Helical" evidence="1">
    <location>
        <begin position="67"/>
        <end position="86"/>
    </location>
</feature>
<dbReference type="Proteomes" id="UP000677234">
    <property type="component" value="Chromosome"/>
</dbReference>
<name>A0A7T5EP02_9BACL</name>
<evidence type="ECO:0000313" key="2">
    <source>
        <dbReference type="EMBL" id="QQE76101.1"/>
    </source>
</evidence>
<reference evidence="3" key="2">
    <citation type="submission" date="2021-04" db="EMBL/GenBank/DDBJ databases">
        <title>Brevibacillus composti FJAT-54423, complete genome.</title>
        <authorList>
            <person name="Tang R."/>
        </authorList>
    </citation>
    <scope>NUCLEOTIDE SEQUENCE</scope>
    <source>
        <strain evidence="3">FJAT-54424</strain>
    </source>
</reference>
<feature type="transmembrane region" description="Helical" evidence="1">
    <location>
        <begin position="29"/>
        <end position="47"/>
    </location>
</feature>
<keyword evidence="1" id="KW-0812">Transmembrane</keyword>
<dbReference type="Proteomes" id="UP000595847">
    <property type="component" value="Chromosome"/>
</dbReference>
<evidence type="ECO:0000313" key="3">
    <source>
        <dbReference type="EMBL" id="QUO43130.1"/>
    </source>
</evidence>
<reference evidence="2 4" key="1">
    <citation type="submission" date="2020-12" db="EMBL/GenBank/DDBJ databases">
        <title>strain FJAT-54423T represents a novel species of the genus Brevibacillus.</title>
        <authorList>
            <person name="Tang R."/>
        </authorList>
    </citation>
    <scope>NUCLEOTIDE SEQUENCE [LARGE SCALE GENOMIC DNA]</scope>
    <source>
        <strain evidence="2 4">FJAT-54423</strain>
    </source>
</reference>
<proteinExistence type="predicted"/>
<accession>A0A7T5EP02</accession>
<organism evidence="2 4">
    <name type="scientific">Brevibacillus composti</name>
    <dbReference type="NCBI Taxonomy" id="2796470"/>
    <lineage>
        <taxon>Bacteria</taxon>
        <taxon>Bacillati</taxon>
        <taxon>Bacillota</taxon>
        <taxon>Bacilli</taxon>
        <taxon>Bacillales</taxon>
        <taxon>Paenibacillaceae</taxon>
        <taxon>Brevibacillus</taxon>
    </lineage>
</organism>
<dbReference type="EMBL" id="CP073708">
    <property type="protein sequence ID" value="QUO43130.1"/>
    <property type="molecule type" value="Genomic_DNA"/>
</dbReference>
<dbReference type="AlphaFoldDB" id="A0A7T5EP02"/>
<gene>
    <name evidence="2" type="ORF">JD108_09675</name>
    <name evidence="3" type="ORF">KDJ56_09370</name>
</gene>
<evidence type="ECO:0000313" key="5">
    <source>
        <dbReference type="Proteomes" id="UP000677234"/>
    </source>
</evidence>
<evidence type="ECO:0000313" key="4">
    <source>
        <dbReference type="Proteomes" id="UP000595847"/>
    </source>
</evidence>
<evidence type="ECO:0000256" key="1">
    <source>
        <dbReference type="SAM" id="Phobius"/>
    </source>
</evidence>
<keyword evidence="5" id="KW-1185">Reference proteome</keyword>
<dbReference type="RefSeq" id="WP_198829609.1">
    <property type="nucleotide sequence ID" value="NZ_CP066308.1"/>
</dbReference>
<keyword evidence="1" id="KW-0472">Membrane</keyword>
<dbReference type="EMBL" id="CP066308">
    <property type="protein sequence ID" value="QQE76101.1"/>
    <property type="molecule type" value="Genomic_DNA"/>
</dbReference>